<dbReference type="GO" id="GO:0032259">
    <property type="term" value="P:methylation"/>
    <property type="evidence" value="ECO:0007669"/>
    <property type="project" value="UniProtKB-KW"/>
</dbReference>
<dbReference type="PANTHER" id="PTHR30487:SF0">
    <property type="entry name" value="PREPILIN LEADER PEPTIDASE_N-METHYLTRANSFERASE-RELATED"/>
    <property type="match status" value="1"/>
</dbReference>
<keyword evidence="9 12" id="KW-0808">Transferase</keyword>
<protein>
    <recommendedName>
        <fullName evidence="9">Prepilin leader peptidase/N-methyltransferase</fullName>
        <ecNumber evidence="9">2.1.1.-</ecNumber>
        <ecNumber evidence="9">3.4.23.43</ecNumber>
    </recommendedName>
</protein>
<evidence type="ECO:0000256" key="5">
    <source>
        <dbReference type="ARBA" id="ARBA00022692"/>
    </source>
</evidence>
<dbReference type="GO" id="GO:0005886">
    <property type="term" value="C:plasma membrane"/>
    <property type="evidence" value="ECO:0007669"/>
    <property type="project" value="UniProtKB-SubCell"/>
</dbReference>
<keyword evidence="6" id="KW-1133">Transmembrane helix</keyword>
<reference evidence="12 13" key="1">
    <citation type="submission" date="2016-10" db="EMBL/GenBank/DDBJ databases">
        <authorList>
            <person name="de Groot N.N."/>
        </authorList>
    </citation>
    <scope>NUCLEOTIDE SEQUENCE [LARGE SCALE GENOMIC DNA]</scope>
    <source>
        <strain evidence="12 13">SLAS-1</strain>
    </source>
</reference>
<evidence type="ECO:0000256" key="7">
    <source>
        <dbReference type="ARBA" id="ARBA00023136"/>
    </source>
</evidence>
<evidence type="ECO:0000256" key="9">
    <source>
        <dbReference type="RuleBase" id="RU003794"/>
    </source>
</evidence>
<keyword evidence="4" id="KW-0997">Cell inner membrane</keyword>
<keyword evidence="3" id="KW-1003">Cell membrane</keyword>
<dbReference type="Pfam" id="PF01478">
    <property type="entry name" value="Peptidase_A24"/>
    <property type="match status" value="1"/>
</dbReference>
<dbReference type="EC" id="3.4.23.43" evidence="9"/>
<evidence type="ECO:0000313" key="12">
    <source>
        <dbReference type="EMBL" id="SDL58820.1"/>
    </source>
</evidence>
<dbReference type="RefSeq" id="WP_089759036.1">
    <property type="nucleotide sequence ID" value="NZ_FNGO01000006.1"/>
</dbReference>
<evidence type="ECO:0000256" key="3">
    <source>
        <dbReference type="ARBA" id="ARBA00022475"/>
    </source>
</evidence>
<comment type="function">
    <text evidence="9">Plays an essential role in type IV pili and type II pseudopili formation by proteolytically removing the leader sequence from substrate proteins and subsequently monomethylating the alpha-amino group of the newly exposed N-terminal phenylalanine.</text>
</comment>
<evidence type="ECO:0000256" key="8">
    <source>
        <dbReference type="RuleBase" id="RU003793"/>
    </source>
</evidence>
<evidence type="ECO:0000256" key="2">
    <source>
        <dbReference type="ARBA" id="ARBA00005801"/>
    </source>
</evidence>
<gene>
    <name evidence="12" type="ORF">SAMN04488692_1067</name>
</gene>
<dbReference type="EMBL" id="FNGO01000006">
    <property type="protein sequence ID" value="SDL58820.1"/>
    <property type="molecule type" value="Genomic_DNA"/>
</dbReference>
<comment type="catalytic activity">
    <reaction evidence="9">
        <text>Typically cleaves a -Gly-|-Phe- bond to release an N-terminal, basic peptide of 5-8 residues from type IV prepilin, and then N-methylates the new N-terminal amino group, the methyl donor being S-adenosyl-L-methionine.</text>
        <dbReference type="EC" id="3.4.23.43"/>
    </reaction>
</comment>
<dbReference type="Proteomes" id="UP000199476">
    <property type="component" value="Unassembled WGS sequence"/>
</dbReference>
<evidence type="ECO:0000259" key="11">
    <source>
        <dbReference type="Pfam" id="PF06750"/>
    </source>
</evidence>
<accession>A0A1G9LA36</accession>
<keyword evidence="9 12" id="KW-0489">Methyltransferase</keyword>
<comment type="similarity">
    <text evidence="2 8">Belongs to the peptidase A24 family.</text>
</comment>
<keyword evidence="9" id="KW-0645">Protease</keyword>
<dbReference type="GO" id="GO:0004190">
    <property type="term" value="F:aspartic-type endopeptidase activity"/>
    <property type="evidence" value="ECO:0007669"/>
    <property type="project" value="UniProtKB-EC"/>
</dbReference>
<dbReference type="GO" id="GO:0006465">
    <property type="term" value="P:signal peptide processing"/>
    <property type="evidence" value="ECO:0007669"/>
    <property type="project" value="TreeGrafter"/>
</dbReference>
<sequence length="247" mass="26755">MQSFIFLLLGLIVGSFINVLIVRVPRGQSIINPRSHCPDCGHELKAFELIPVLSFILLRGKCRECGVTIPLRYPLVELMTGFLFLANFYLAAEPVELISGMVFITLLLPLSVIDLREQILPDKLNLAGMAAGLTLSFFRVDFTPLTSISGILAGGGFLFALAIISRGGIGGGDIKLMLFTGSFLGAPLVLISIFLAAILGLIASLPSLFRGQMGLKSKLPFGPFLALSALILWYFGAELLSFYLQLF</sequence>
<keyword evidence="9" id="KW-0511">Multifunctional enzyme</keyword>
<evidence type="ECO:0000313" key="13">
    <source>
        <dbReference type="Proteomes" id="UP000199476"/>
    </source>
</evidence>
<dbReference type="OrthoDB" id="9789291at2"/>
<dbReference type="EC" id="2.1.1.-" evidence="9"/>
<evidence type="ECO:0000256" key="4">
    <source>
        <dbReference type="ARBA" id="ARBA00022519"/>
    </source>
</evidence>
<proteinExistence type="inferred from homology"/>
<feature type="domain" description="Prepilin type IV endopeptidase peptidase" evidence="10">
    <location>
        <begin position="101"/>
        <end position="204"/>
    </location>
</feature>
<keyword evidence="5 9" id="KW-0812">Transmembrane</keyword>
<dbReference type="InterPro" id="IPR050882">
    <property type="entry name" value="Prepilin_peptidase/N-MTase"/>
</dbReference>
<evidence type="ECO:0000256" key="6">
    <source>
        <dbReference type="ARBA" id="ARBA00022989"/>
    </source>
</evidence>
<keyword evidence="9" id="KW-0378">Hydrolase</keyword>
<dbReference type="InterPro" id="IPR014032">
    <property type="entry name" value="Peptidase_A24A_bac"/>
</dbReference>
<dbReference type="STRING" id="321763.SAMN04488692_1067"/>
<evidence type="ECO:0000259" key="10">
    <source>
        <dbReference type="Pfam" id="PF01478"/>
    </source>
</evidence>
<keyword evidence="7" id="KW-0472">Membrane</keyword>
<keyword evidence="13" id="KW-1185">Reference proteome</keyword>
<dbReference type="PANTHER" id="PTHR30487">
    <property type="entry name" value="TYPE 4 PREPILIN-LIKE PROTEINS LEADER PEPTIDE-PROCESSING ENZYME"/>
    <property type="match status" value="1"/>
</dbReference>
<feature type="domain" description="Prepilin peptidase A24 N-terminal" evidence="11">
    <location>
        <begin position="8"/>
        <end position="89"/>
    </location>
</feature>
<dbReference type="Pfam" id="PF06750">
    <property type="entry name" value="A24_N_bact"/>
    <property type="match status" value="1"/>
</dbReference>
<organism evidence="12 13">
    <name type="scientific">Halarsenatibacter silvermanii</name>
    <dbReference type="NCBI Taxonomy" id="321763"/>
    <lineage>
        <taxon>Bacteria</taxon>
        <taxon>Bacillati</taxon>
        <taxon>Bacillota</taxon>
        <taxon>Clostridia</taxon>
        <taxon>Halanaerobiales</taxon>
        <taxon>Halarsenatibacteraceae</taxon>
        <taxon>Halarsenatibacter</taxon>
    </lineage>
</organism>
<dbReference type="InterPro" id="IPR010627">
    <property type="entry name" value="Prepilin_pept_A24_N"/>
</dbReference>
<dbReference type="Gene3D" id="1.20.120.1220">
    <property type="match status" value="1"/>
</dbReference>
<dbReference type="PRINTS" id="PR00864">
    <property type="entry name" value="PREPILNPTASE"/>
</dbReference>
<dbReference type="InterPro" id="IPR000045">
    <property type="entry name" value="Prepilin_IV_endopep_pep"/>
</dbReference>
<name>A0A1G9LA36_9FIRM</name>
<dbReference type="AlphaFoldDB" id="A0A1G9LA36"/>
<comment type="subcellular location">
    <subcellularLocation>
        <location evidence="1">Cell inner membrane</location>
        <topology evidence="1">Multi-pass membrane protein</topology>
    </subcellularLocation>
    <subcellularLocation>
        <location evidence="9">Cell membrane</location>
        <topology evidence="9">Multi-pass membrane protein</topology>
    </subcellularLocation>
</comment>
<dbReference type="GO" id="GO:0008168">
    <property type="term" value="F:methyltransferase activity"/>
    <property type="evidence" value="ECO:0007669"/>
    <property type="project" value="UniProtKB-KW"/>
</dbReference>
<evidence type="ECO:0000256" key="1">
    <source>
        <dbReference type="ARBA" id="ARBA00004429"/>
    </source>
</evidence>